<dbReference type="PANTHER" id="PTHR46558">
    <property type="entry name" value="TRACRIPTIONAL REGULATORY PROTEIN-RELATED-RELATED"/>
    <property type="match status" value="1"/>
</dbReference>
<proteinExistence type="predicted"/>
<accession>A0ABT8QGS0</accession>
<dbReference type="SMART" id="SM00530">
    <property type="entry name" value="HTH_XRE"/>
    <property type="match status" value="1"/>
</dbReference>
<dbReference type="CDD" id="cd00093">
    <property type="entry name" value="HTH_XRE"/>
    <property type="match status" value="1"/>
</dbReference>
<comment type="caution">
    <text evidence="3">The sequence shown here is derived from an EMBL/GenBank/DDBJ whole genome shotgun (WGS) entry which is preliminary data.</text>
</comment>
<dbReference type="Pfam" id="PF01381">
    <property type="entry name" value="HTH_3"/>
    <property type="match status" value="1"/>
</dbReference>
<dbReference type="RefSeq" id="WP_099843995.1">
    <property type="nucleotide sequence ID" value="NZ_CBCSJV010000004.1"/>
</dbReference>
<name>A0ABT8QGS0_9GAMM</name>
<gene>
    <name evidence="3" type="ORF">Q0S36_11830</name>
</gene>
<dbReference type="SUPFAM" id="SSF47413">
    <property type="entry name" value="lambda repressor-like DNA-binding domains"/>
    <property type="match status" value="1"/>
</dbReference>
<feature type="domain" description="HTH cro/C1-type" evidence="2">
    <location>
        <begin position="12"/>
        <end position="67"/>
    </location>
</feature>
<dbReference type="PROSITE" id="PS50943">
    <property type="entry name" value="HTH_CROC1"/>
    <property type="match status" value="1"/>
</dbReference>
<evidence type="ECO:0000256" key="1">
    <source>
        <dbReference type="ARBA" id="ARBA00023125"/>
    </source>
</evidence>
<evidence type="ECO:0000313" key="3">
    <source>
        <dbReference type="EMBL" id="MDN8670022.1"/>
    </source>
</evidence>
<sequence>MDMEFDTLSARIRFARISSGLSQTDLAKALSVNRATVGHWEREESFSPTIDHLQGMARIMNVSVSWLVAGEQMKRTGETVGTRSSLEARMVELSKHLPMSFLLHLLALMESAETYI</sequence>
<dbReference type="Proteomes" id="UP001174315">
    <property type="component" value="Unassembled WGS sequence"/>
</dbReference>
<protein>
    <submittedName>
        <fullName evidence="3">Helix-turn-helix domain-containing protein</fullName>
    </submittedName>
</protein>
<dbReference type="Gene3D" id="1.10.260.40">
    <property type="entry name" value="lambda repressor-like DNA-binding domains"/>
    <property type="match status" value="1"/>
</dbReference>
<dbReference type="EMBL" id="JAUKNN010000026">
    <property type="protein sequence ID" value="MDN8670022.1"/>
    <property type="molecule type" value="Genomic_DNA"/>
</dbReference>
<reference evidence="3" key="1">
    <citation type="submission" date="2023-07" db="EMBL/GenBank/DDBJ databases">
        <title>Stenotrophomonas isolates from soil.</title>
        <authorList>
            <person name="Sharma V."/>
            <person name="Zur-Pinska J."/>
            <person name="Hay A.G."/>
        </authorList>
    </citation>
    <scope>NUCLEOTIDE SEQUENCE</scope>
    <source>
        <strain evidence="3">C2</strain>
    </source>
</reference>
<evidence type="ECO:0000313" key="4">
    <source>
        <dbReference type="Proteomes" id="UP001174315"/>
    </source>
</evidence>
<dbReference type="PANTHER" id="PTHR46558:SF13">
    <property type="entry name" value="HTH-TYPE TRANSCRIPTIONAL REGULATOR IMMR"/>
    <property type="match status" value="1"/>
</dbReference>
<keyword evidence="1" id="KW-0238">DNA-binding</keyword>
<evidence type="ECO:0000259" key="2">
    <source>
        <dbReference type="PROSITE" id="PS50943"/>
    </source>
</evidence>
<dbReference type="InterPro" id="IPR001387">
    <property type="entry name" value="Cro/C1-type_HTH"/>
</dbReference>
<organism evidence="3 4">
    <name type="scientific">Stenotrophomonas indicatrix</name>
    <dbReference type="NCBI Taxonomy" id="2045451"/>
    <lineage>
        <taxon>Bacteria</taxon>
        <taxon>Pseudomonadati</taxon>
        <taxon>Pseudomonadota</taxon>
        <taxon>Gammaproteobacteria</taxon>
        <taxon>Lysobacterales</taxon>
        <taxon>Lysobacteraceae</taxon>
        <taxon>Stenotrophomonas</taxon>
    </lineage>
</organism>
<keyword evidence="4" id="KW-1185">Reference proteome</keyword>
<dbReference type="InterPro" id="IPR010982">
    <property type="entry name" value="Lambda_DNA-bd_dom_sf"/>
</dbReference>